<dbReference type="EMBL" id="JABFTP020000001">
    <property type="protein sequence ID" value="KAL3265484.1"/>
    <property type="molecule type" value="Genomic_DNA"/>
</dbReference>
<gene>
    <name evidence="1" type="ORF">HHI36_009688</name>
</gene>
<reference evidence="1 2" key="1">
    <citation type="journal article" date="2021" name="BMC Biol.">
        <title>Horizontally acquired antibacterial genes associated with adaptive radiation of ladybird beetles.</title>
        <authorList>
            <person name="Li H.S."/>
            <person name="Tang X.F."/>
            <person name="Huang Y.H."/>
            <person name="Xu Z.Y."/>
            <person name="Chen M.L."/>
            <person name="Du X.Y."/>
            <person name="Qiu B.Y."/>
            <person name="Chen P.T."/>
            <person name="Zhang W."/>
            <person name="Slipinski A."/>
            <person name="Escalona H.E."/>
            <person name="Waterhouse R.M."/>
            <person name="Zwick A."/>
            <person name="Pang H."/>
        </authorList>
    </citation>
    <scope>NUCLEOTIDE SEQUENCE [LARGE SCALE GENOMIC DNA]</scope>
    <source>
        <strain evidence="1">SYSU2018</strain>
    </source>
</reference>
<dbReference type="AlphaFoldDB" id="A0ABD2MGQ6"/>
<keyword evidence="2" id="KW-1185">Reference proteome</keyword>
<accession>A0ABD2MGQ6</accession>
<comment type="caution">
    <text evidence="1">The sequence shown here is derived from an EMBL/GenBank/DDBJ whole genome shotgun (WGS) entry which is preliminary data.</text>
</comment>
<evidence type="ECO:0000313" key="1">
    <source>
        <dbReference type="EMBL" id="KAL3265484.1"/>
    </source>
</evidence>
<organism evidence="1 2">
    <name type="scientific">Cryptolaemus montrouzieri</name>
    <dbReference type="NCBI Taxonomy" id="559131"/>
    <lineage>
        <taxon>Eukaryota</taxon>
        <taxon>Metazoa</taxon>
        <taxon>Ecdysozoa</taxon>
        <taxon>Arthropoda</taxon>
        <taxon>Hexapoda</taxon>
        <taxon>Insecta</taxon>
        <taxon>Pterygota</taxon>
        <taxon>Neoptera</taxon>
        <taxon>Endopterygota</taxon>
        <taxon>Coleoptera</taxon>
        <taxon>Polyphaga</taxon>
        <taxon>Cucujiformia</taxon>
        <taxon>Coccinelloidea</taxon>
        <taxon>Coccinellidae</taxon>
        <taxon>Scymninae</taxon>
        <taxon>Scymnini</taxon>
        <taxon>Cryptolaemus</taxon>
    </lineage>
</organism>
<protein>
    <submittedName>
        <fullName evidence="1">Uncharacterized protein</fullName>
    </submittedName>
</protein>
<sequence length="107" mass="11845">MRQSKLGEVGIKSIQCAADADRNIATTAIEIAEDRNKIVVVLSEDTDVPSTSHFSHSIYLFFLKPARPNKAEEVYSSRSLNHIPSVLENISFLHSFIGCDTVSATFF</sequence>
<proteinExistence type="predicted"/>
<evidence type="ECO:0000313" key="2">
    <source>
        <dbReference type="Proteomes" id="UP001516400"/>
    </source>
</evidence>
<name>A0ABD2MGQ6_9CUCU</name>
<dbReference type="Proteomes" id="UP001516400">
    <property type="component" value="Unassembled WGS sequence"/>
</dbReference>